<sequence length="51" mass="5307">MAKSSFLRQEKAQTGIEYLLILAGVVVIVVIVGFLLKSIAQSSSATVAGQA</sequence>
<dbReference type="Proteomes" id="UP000680185">
    <property type="component" value="Unassembled WGS sequence"/>
</dbReference>
<organism evidence="2 3">
    <name type="scientific">Candidatus Iainarchaeum sp</name>
    <dbReference type="NCBI Taxonomy" id="3101447"/>
    <lineage>
        <taxon>Archaea</taxon>
        <taxon>Candidatus Iainarchaeota</taxon>
        <taxon>Candidatus Iainarchaeia</taxon>
        <taxon>Candidatus Iainarchaeales</taxon>
        <taxon>Candidatus Iainarchaeaceae</taxon>
        <taxon>Candidatus Iainarchaeum</taxon>
    </lineage>
</organism>
<keyword evidence="1" id="KW-0812">Transmembrane</keyword>
<evidence type="ECO:0000256" key="1">
    <source>
        <dbReference type="SAM" id="Phobius"/>
    </source>
</evidence>
<protein>
    <submittedName>
        <fullName evidence="2">Class III signal peptide-containing protein</fullName>
    </submittedName>
</protein>
<feature type="transmembrane region" description="Helical" evidence="1">
    <location>
        <begin position="15"/>
        <end position="36"/>
    </location>
</feature>
<proteinExistence type="predicted"/>
<evidence type="ECO:0000313" key="3">
    <source>
        <dbReference type="Proteomes" id="UP000680185"/>
    </source>
</evidence>
<dbReference type="AlphaFoldDB" id="A0A8T4KYM9"/>
<comment type="caution">
    <text evidence="2">The sequence shown here is derived from an EMBL/GenBank/DDBJ whole genome shotgun (WGS) entry which is preliminary data.</text>
</comment>
<keyword evidence="1" id="KW-0472">Membrane</keyword>
<dbReference type="EMBL" id="JAGVWB010000035">
    <property type="protein sequence ID" value="MBS3058732.1"/>
    <property type="molecule type" value="Genomic_DNA"/>
</dbReference>
<dbReference type="InterPro" id="IPR007166">
    <property type="entry name" value="Class3_signal_pept_motif"/>
</dbReference>
<reference evidence="2" key="1">
    <citation type="submission" date="2021-03" db="EMBL/GenBank/DDBJ databases">
        <authorList>
            <person name="Jaffe A."/>
        </authorList>
    </citation>
    <scope>NUCLEOTIDE SEQUENCE</scope>
    <source>
        <strain evidence="2">RIFCSPLOWO2_01_FULL_43_13</strain>
    </source>
</reference>
<name>A0A8T4KYM9_9ARCH</name>
<dbReference type="Pfam" id="PF04021">
    <property type="entry name" value="Class_IIIsignal"/>
    <property type="match status" value="1"/>
</dbReference>
<reference evidence="2" key="2">
    <citation type="submission" date="2021-05" db="EMBL/GenBank/DDBJ databases">
        <title>Protein family content uncovers lineage relationships and bacterial pathway maintenance mechanisms in DPANN archaea.</title>
        <authorList>
            <person name="Castelle C.J."/>
            <person name="Meheust R."/>
            <person name="Jaffe A.L."/>
            <person name="Seitz K."/>
            <person name="Gong X."/>
            <person name="Baker B.J."/>
            <person name="Banfield J.F."/>
        </authorList>
    </citation>
    <scope>NUCLEOTIDE SEQUENCE</scope>
    <source>
        <strain evidence="2">RIFCSPLOWO2_01_FULL_43_13</strain>
    </source>
</reference>
<evidence type="ECO:0000313" key="2">
    <source>
        <dbReference type="EMBL" id="MBS3058732.1"/>
    </source>
</evidence>
<keyword evidence="1" id="KW-1133">Transmembrane helix</keyword>
<accession>A0A8T4KYM9</accession>
<gene>
    <name evidence="2" type="ORF">J4478_05020</name>
</gene>